<feature type="compositionally biased region" description="Low complexity" evidence="6">
    <location>
        <begin position="81"/>
        <end position="95"/>
    </location>
</feature>
<keyword evidence="4" id="KW-0804">Transcription</keyword>
<evidence type="ECO:0000313" key="9">
    <source>
        <dbReference type="Proteomes" id="UP001338125"/>
    </source>
</evidence>
<proteinExistence type="predicted"/>
<dbReference type="Gene3D" id="4.10.240.10">
    <property type="entry name" value="Zn(2)-C6 fungal-type DNA-binding domain"/>
    <property type="match status" value="1"/>
</dbReference>
<dbReference type="CDD" id="cd00067">
    <property type="entry name" value="GAL4"/>
    <property type="match status" value="1"/>
</dbReference>
<keyword evidence="3" id="KW-0238">DNA-binding</keyword>
<protein>
    <recommendedName>
        <fullName evidence="7">Zn(2)-C6 fungal-type domain-containing protein</fullName>
    </recommendedName>
</protein>
<dbReference type="InterPro" id="IPR001138">
    <property type="entry name" value="Zn2Cys6_DnaBD"/>
</dbReference>
<comment type="caution">
    <text evidence="8">The sequence shown here is derived from an EMBL/GenBank/DDBJ whole genome shotgun (WGS) entry which is preliminary data.</text>
</comment>
<evidence type="ECO:0000313" key="8">
    <source>
        <dbReference type="EMBL" id="KAK5991741.1"/>
    </source>
</evidence>
<reference evidence="8 9" key="1">
    <citation type="submission" date="2024-01" db="EMBL/GenBank/DDBJ databases">
        <title>Complete genome of Cladobotryum mycophilum ATHUM6906.</title>
        <authorList>
            <person name="Christinaki A.C."/>
            <person name="Myridakis A.I."/>
            <person name="Kouvelis V.N."/>
        </authorList>
    </citation>
    <scope>NUCLEOTIDE SEQUENCE [LARGE SCALE GENOMIC DNA]</scope>
    <source>
        <strain evidence="8 9">ATHUM6906</strain>
    </source>
</reference>
<dbReference type="InterPro" id="IPR051089">
    <property type="entry name" value="prtT"/>
</dbReference>
<sequence length="677" mass="74707">MENPQRSTERLLGAAAVACVSCRKLKMRCIGAADPPCARCLKRNRECVVRLPKRQQQHRVSHSKAPVDGPGSLSPNPLAESRPSPVVSHSSTSSVQLVETTSLAQEPSHRPSSKQQNSPLQEMILPSIFSSSPMTIAKRGSPSSGAPASHNVLGIDQVPDSTILDLVEFFLQKSICYVPVLSLEPLDNIERLVTNRRPLAYAMAFVASTLSPGYSSTHLALFPYMSKMLEQANGILNEGEEENWTLMQALAVLYAYPRVTAVSGQMGERFLSPWAVKSAVETCAMQISLHESIKDLNALIKSGEPDISSSPPYRRAFYWIWLFVKSRHHSVMTRSPPTIHDDSTVASTLDLLVQLDPQPGVWRVLAEAALHRLWDQAARSDKSLAEWWCIPPDTRDTGSLLELLEKAENMLQEWSSTWLQSNDMSTPSSLDSSLLDPTIFANVITSFMGVLTRFIIVSFAAPIISHQLIAKTGLATFSSTDTLSPELSAFLNCVLKSADAASKCCDMIINLKPAAREVLRYTPDYGFTMLALCCLHLVYAYTMSPGTPLLKSYLVKAEKVAYLMMDLRVGLNVCPKVYGEYVLGQLRNATQRCHEDQIMTNSQQDPAIGDKDFRVWPQVASMAGWNIPPLDSLFHDGLANDSWPGMELSCDVPLPSNPDLLDMLNIYPDSLLHSNTN</sequence>
<feature type="region of interest" description="Disordered" evidence="6">
    <location>
        <begin position="52"/>
        <end position="120"/>
    </location>
</feature>
<comment type="subcellular location">
    <subcellularLocation>
        <location evidence="1">Nucleus</location>
    </subcellularLocation>
</comment>
<dbReference type="PROSITE" id="PS00463">
    <property type="entry name" value="ZN2_CY6_FUNGAL_1"/>
    <property type="match status" value="1"/>
</dbReference>
<dbReference type="InterPro" id="IPR036864">
    <property type="entry name" value="Zn2-C6_fun-type_DNA-bd_sf"/>
</dbReference>
<organism evidence="8 9">
    <name type="scientific">Cladobotryum mycophilum</name>
    <dbReference type="NCBI Taxonomy" id="491253"/>
    <lineage>
        <taxon>Eukaryota</taxon>
        <taxon>Fungi</taxon>
        <taxon>Dikarya</taxon>
        <taxon>Ascomycota</taxon>
        <taxon>Pezizomycotina</taxon>
        <taxon>Sordariomycetes</taxon>
        <taxon>Hypocreomycetidae</taxon>
        <taxon>Hypocreales</taxon>
        <taxon>Hypocreaceae</taxon>
        <taxon>Cladobotryum</taxon>
    </lineage>
</organism>
<dbReference type="SMART" id="SM00066">
    <property type="entry name" value="GAL4"/>
    <property type="match status" value="1"/>
</dbReference>
<evidence type="ECO:0000256" key="3">
    <source>
        <dbReference type="ARBA" id="ARBA00023125"/>
    </source>
</evidence>
<dbReference type="Proteomes" id="UP001338125">
    <property type="component" value="Unassembled WGS sequence"/>
</dbReference>
<keyword evidence="2" id="KW-0805">Transcription regulation</keyword>
<evidence type="ECO:0000256" key="2">
    <source>
        <dbReference type="ARBA" id="ARBA00023015"/>
    </source>
</evidence>
<keyword evidence="9" id="KW-1185">Reference proteome</keyword>
<keyword evidence="5" id="KW-0539">Nucleus</keyword>
<evidence type="ECO:0000256" key="6">
    <source>
        <dbReference type="SAM" id="MobiDB-lite"/>
    </source>
</evidence>
<evidence type="ECO:0000256" key="4">
    <source>
        <dbReference type="ARBA" id="ARBA00023163"/>
    </source>
</evidence>
<dbReference type="PANTHER" id="PTHR31845:SF17">
    <property type="entry name" value="ZN(II)2CYS6 TRANSCRIPTION FACTOR (EUROFUNG)"/>
    <property type="match status" value="1"/>
</dbReference>
<feature type="compositionally biased region" description="Basic residues" evidence="6">
    <location>
        <begin position="52"/>
        <end position="62"/>
    </location>
</feature>
<feature type="domain" description="Zn(2)-C6 fungal-type" evidence="7">
    <location>
        <begin position="18"/>
        <end position="49"/>
    </location>
</feature>
<dbReference type="Pfam" id="PF00172">
    <property type="entry name" value="Zn_clus"/>
    <property type="match status" value="1"/>
</dbReference>
<feature type="compositionally biased region" description="Polar residues" evidence="6">
    <location>
        <begin position="96"/>
        <end position="105"/>
    </location>
</feature>
<name>A0ABR0SIS2_9HYPO</name>
<gene>
    <name evidence="8" type="ORF">PT974_07775</name>
</gene>
<evidence type="ECO:0000256" key="1">
    <source>
        <dbReference type="ARBA" id="ARBA00004123"/>
    </source>
</evidence>
<dbReference type="SUPFAM" id="SSF57701">
    <property type="entry name" value="Zn2/Cys6 DNA-binding domain"/>
    <property type="match status" value="1"/>
</dbReference>
<evidence type="ECO:0000256" key="5">
    <source>
        <dbReference type="ARBA" id="ARBA00023242"/>
    </source>
</evidence>
<dbReference type="PANTHER" id="PTHR31845">
    <property type="entry name" value="FINGER DOMAIN PROTEIN, PUTATIVE-RELATED"/>
    <property type="match status" value="1"/>
</dbReference>
<accession>A0ABR0SIS2</accession>
<dbReference type="EMBL" id="JAVFKD010000013">
    <property type="protein sequence ID" value="KAK5991741.1"/>
    <property type="molecule type" value="Genomic_DNA"/>
</dbReference>
<evidence type="ECO:0000259" key="7">
    <source>
        <dbReference type="PROSITE" id="PS50048"/>
    </source>
</evidence>
<dbReference type="PROSITE" id="PS50048">
    <property type="entry name" value="ZN2_CY6_FUNGAL_2"/>
    <property type="match status" value="1"/>
</dbReference>
<dbReference type="CDD" id="cd12148">
    <property type="entry name" value="fungal_TF_MHR"/>
    <property type="match status" value="1"/>
</dbReference>